<gene>
    <name evidence="2" type="ORF">Daus18300_011227</name>
</gene>
<evidence type="ECO:0000313" key="2">
    <source>
        <dbReference type="EMBL" id="KAL1855226.1"/>
    </source>
</evidence>
<comment type="caution">
    <text evidence="2">The sequence shown here is derived from an EMBL/GenBank/DDBJ whole genome shotgun (WGS) entry which is preliminary data.</text>
</comment>
<keyword evidence="3" id="KW-1185">Reference proteome</keyword>
<dbReference type="Proteomes" id="UP001583177">
    <property type="component" value="Unassembled WGS sequence"/>
</dbReference>
<reference evidence="2 3" key="1">
    <citation type="journal article" date="2024" name="IMA Fungus">
        <title>IMA Genome - F19 : A genome assembly and annotation guide to empower mycologists, including annotated draft genome sequences of Ceratocystis pirilliformis, Diaporthe australafricana, Fusarium ophioides, Paecilomyces lecythidis, and Sporothrix stenoceras.</title>
        <authorList>
            <person name="Aylward J."/>
            <person name="Wilson A.M."/>
            <person name="Visagie C.M."/>
            <person name="Spraker J."/>
            <person name="Barnes I."/>
            <person name="Buitendag C."/>
            <person name="Ceriani C."/>
            <person name="Del Mar Angel L."/>
            <person name="du Plessis D."/>
            <person name="Fuchs T."/>
            <person name="Gasser K."/>
            <person name="Kramer D."/>
            <person name="Li W."/>
            <person name="Munsamy K."/>
            <person name="Piso A."/>
            <person name="Price J.L."/>
            <person name="Sonnekus B."/>
            <person name="Thomas C."/>
            <person name="van der Nest A."/>
            <person name="van Dijk A."/>
            <person name="van Heerden A."/>
            <person name="van Vuuren N."/>
            <person name="Yilmaz N."/>
            <person name="Duong T.A."/>
            <person name="van der Merwe N.A."/>
            <person name="Wingfield M.J."/>
            <person name="Wingfield B.D."/>
        </authorList>
    </citation>
    <scope>NUCLEOTIDE SEQUENCE [LARGE SCALE GENOMIC DNA]</scope>
    <source>
        <strain evidence="2 3">CMW 18300</strain>
    </source>
</reference>
<proteinExistence type="predicted"/>
<accession>A0ABR3W7K4</accession>
<name>A0ABR3W7K4_9PEZI</name>
<dbReference type="EMBL" id="JAWRVE010000133">
    <property type="protein sequence ID" value="KAL1855226.1"/>
    <property type="molecule type" value="Genomic_DNA"/>
</dbReference>
<organism evidence="2 3">
    <name type="scientific">Diaporthe australafricana</name>
    <dbReference type="NCBI Taxonomy" id="127596"/>
    <lineage>
        <taxon>Eukaryota</taxon>
        <taxon>Fungi</taxon>
        <taxon>Dikarya</taxon>
        <taxon>Ascomycota</taxon>
        <taxon>Pezizomycotina</taxon>
        <taxon>Sordariomycetes</taxon>
        <taxon>Sordariomycetidae</taxon>
        <taxon>Diaporthales</taxon>
        <taxon>Diaporthaceae</taxon>
        <taxon>Diaporthe</taxon>
    </lineage>
</organism>
<evidence type="ECO:0000256" key="1">
    <source>
        <dbReference type="SAM" id="MobiDB-lite"/>
    </source>
</evidence>
<protein>
    <submittedName>
        <fullName evidence="2">Uncharacterized protein</fullName>
    </submittedName>
</protein>
<evidence type="ECO:0000313" key="3">
    <source>
        <dbReference type="Proteomes" id="UP001583177"/>
    </source>
</evidence>
<sequence>MDNTSNIPMRDLELGDPYRERERERNCERSLGDTDENDIFGNPWNNNPWRVSEDSLEAPKPVSRSLSPGRWLTDPDMVDIPLDDWPLQAPPPVQPRSNPASVLLGLSGRLLRWKTQAAGRKGKGKEPEMARELPIFPEAIPDLASVAQPAAASTAARSDVPYPLWLVGRKASDGPRNARFEELDVDHPTVTPPDEDFLAMQLDLISRAPISAGDPSPSDFTSVKAE</sequence>
<feature type="region of interest" description="Disordered" evidence="1">
    <location>
        <begin position="1"/>
        <end position="73"/>
    </location>
</feature>
<feature type="compositionally biased region" description="Basic and acidic residues" evidence="1">
    <location>
        <begin position="10"/>
        <end position="32"/>
    </location>
</feature>